<evidence type="ECO:0000256" key="3">
    <source>
        <dbReference type="ARBA" id="ARBA00009386"/>
    </source>
</evidence>
<reference evidence="9" key="1">
    <citation type="submission" date="2023-06" db="EMBL/GenBank/DDBJ databases">
        <title>Genomic analysis of the entomopathogenic nematode Steinernema hermaphroditum.</title>
        <authorList>
            <person name="Schwarz E.M."/>
            <person name="Heppert J.K."/>
            <person name="Baniya A."/>
            <person name="Schwartz H.T."/>
            <person name="Tan C.-H."/>
            <person name="Antoshechkin I."/>
            <person name="Sternberg P.W."/>
            <person name="Goodrich-Blair H."/>
            <person name="Dillman A.R."/>
        </authorList>
    </citation>
    <scope>NUCLEOTIDE SEQUENCE</scope>
    <source>
        <strain evidence="9">PS9179</strain>
        <tissue evidence="9">Whole animal</tissue>
    </source>
</reference>
<dbReference type="SUPFAM" id="SSF81518">
    <property type="entry name" value="Subunit XI (6.4 kDa protein) of cytochrome bc1 complex (Ubiquinol-cytochrome c reductase)"/>
    <property type="match status" value="1"/>
</dbReference>
<feature type="transmembrane region" description="Helical" evidence="8">
    <location>
        <begin position="29"/>
        <end position="48"/>
    </location>
</feature>
<accession>A0AA39M710</accession>
<dbReference type="AlphaFoldDB" id="A0AA39M710"/>
<sequence>MVQFFDVISKLFDDYRATTSSRLKIVDAYMFYILLTGIFQFVYCVLVGTFPFNSFLSGFISTVGSFVLASCLRIQINPENKSQFPSVSPERAFADFIFASCILHLVVVNFLAQTTVKVMALYLKPISFVKRAIINPKYYPSYAAYGGSAFLMAIYFCEWKTVGQYIPLWSARYPKDE</sequence>
<dbReference type="GO" id="GO:0006122">
    <property type="term" value="P:mitochondrial electron transport, ubiquinol to cytochrome c"/>
    <property type="evidence" value="ECO:0007669"/>
    <property type="project" value="InterPro"/>
</dbReference>
<organism evidence="9 10">
    <name type="scientific">Steinernema hermaphroditum</name>
    <dbReference type="NCBI Taxonomy" id="289476"/>
    <lineage>
        <taxon>Eukaryota</taxon>
        <taxon>Metazoa</taxon>
        <taxon>Ecdysozoa</taxon>
        <taxon>Nematoda</taxon>
        <taxon>Chromadorea</taxon>
        <taxon>Rhabditida</taxon>
        <taxon>Tylenchina</taxon>
        <taxon>Panagrolaimomorpha</taxon>
        <taxon>Strongyloidoidea</taxon>
        <taxon>Steinernematidae</taxon>
        <taxon>Steinernema</taxon>
    </lineage>
</organism>
<evidence type="ECO:0000313" key="10">
    <source>
        <dbReference type="Proteomes" id="UP001175271"/>
    </source>
</evidence>
<dbReference type="InterPro" id="IPR015089">
    <property type="entry name" value="UQCR"/>
</dbReference>
<evidence type="ECO:0000256" key="4">
    <source>
        <dbReference type="ARBA" id="ARBA00022692"/>
    </source>
</evidence>
<gene>
    <name evidence="9" type="ORF">QR680_008076</name>
</gene>
<keyword evidence="5 8" id="KW-0256">Endoplasmic reticulum</keyword>
<evidence type="ECO:0000256" key="6">
    <source>
        <dbReference type="ARBA" id="ARBA00022989"/>
    </source>
</evidence>
<dbReference type="PANTHER" id="PTHR10705">
    <property type="entry name" value="DOLICHYL-DIPHOSPHOOLIGOSACCHARIDE--PROTEIN GLYCOSYLTRANSFERASE SUBUNIT DAD1"/>
    <property type="match status" value="1"/>
</dbReference>
<proteinExistence type="inferred from homology"/>
<evidence type="ECO:0000256" key="2">
    <source>
        <dbReference type="ARBA" id="ARBA00004922"/>
    </source>
</evidence>
<dbReference type="GO" id="GO:0008250">
    <property type="term" value="C:oligosaccharyltransferase complex"/>
    <property type="evidence" value="ECO:0007669"/>
    <property type="project" value="InterPro"/>
</dbReference>
<dbReference type="Gene3D" id="1.20.5.220">
    <property type="match status" value="1"/>
</dbReference>
<comment type="caution">
    <text evidence="9">The sequence shown here is derived from an EMBL/GenBank/DDBJ whole genome shotgun (WGS) entry which is preliminary data.</text>
</comment>
<dbReference type="EMBL" id="JAUCMV010000001">
    <property type="protein sequence ID" value="KAK0423317.1"/>
    <property type="molecule type" value="Genomic_DNA"/>
</dbReference>
<evidence type="ECO:0000256" key="7">
    <source>
        <dbReference type="ARBA" id="ARBA00023136"/>
    </source>
</evidence>
<dbReference type="Proteomes" id="UP001175271">
    <property type="component" value="Unassembled WGS sequence"/>
</dbReference>
<evidence type="ECO:0000256" key="8">
    <source>
        <dbReference type="RuleBase" id="RU361136"/>
    </source>
</evidence>
<feature type="transmembrane region" description="Helical" evidence="8">
    <location>
        <begin position="96"/>
        <end position="123"/>
    </location>
</feature>
<dbReference type="PANTHER" id="PTHR10705:SF0">
    <property type="entry name" value="DOLICHYL-DIPHOSPHOOLIGOSACCHARIDE--PROTEIN GLYCOSYLTRANSFERASE SUBUNIT DAD1"/>
    <property type="match status" value="1"/>
</dbReference>
<comment type="subunit">
    <text evidence="8">Component of the oligosaccharyltransferase (OST) complex.</text>
</comment>
<dbReference type="Pfam" id="PF02109">
    <property type="entry name" value="DAD"/>
    <property type="match status" value="1"/>
</dbReference>
<keyword evidence="4 8" id="KW-0812">Transmembrane</keyword>
<dbReference type="GO" id="GO:0006487">
    <property type="term" value="P:protein N-linked glycosylation"/>
    <property type="evidence" value="ECO:0007669"/>
    <property type="project" value="TreeGrafter"/>
</dbReference>
<keyword evidence="7 8" id="KW-0472">Membrane</keyword>
<evidence type="ECO:0000256" key="1">
    <source>
        <dbReference type="ARBA" id="ARBA00004477"/>
    </source>
</evidence>
<feature type="transmembrane region" description="Helical" evidence="8">
    <location>
        <begin position="55"/>
        <end position="76"/>
    </location>
</feature>
<keyword evidence="10" id="KW-1185">Reference proteome</keyword>
<comment type="pathway">
    <text evidence="2 8">Protein modification; protein glycosylation.</text>
</comment>
<keyword evidence="6 8" id="KW-1133">Transmembrane helix</keyword>
<comment type="function">
    <text evidence="8">Subunit of the oligosaccharyl transferase (OST) complex that catalyzes the initial transfer of a defined glycan (Glc(3)Man(9)GlcNAc(2) in eukaryotes) from the lipid carrier dolichol-pyrophosphate to an asparagine residue within an Asn-X-Ser/Thr consensus motif in nascent polypeptide chains, the first step in protein N-glycosylation. N-glycosylation occurs cotranslationally and the complex associates with the Sec61 complex at the channel-forming translocon complex that mediates protein translocation across the endoplasmic reticulum (ER). All subunits are required for a maximal enzyme activity.</text>
</comment>
<comment type="subcellular location">
    <subcellularLocation>
        <location evidence="1 8">Endoplasmic reticulum membrane</location>
        <topology evidence="1 8">Multi-pass membrane protein</topology>
    </subcellularLocation>
</comment>
<evidence type="ECO:0000313" key="9">
    <source>
        <dbReference type="EMBL" id="KAK0423317.1"/>
    </source>
</evidence>
<dbReference type="Pfam" id="PF08997">
    <property type="entry name" value="UCR_6-4kD"/>
    <property type="match status" value="1"/>
</dbReference>
<dbReference type="InterPro" id="IPR029027">
    <property type="entry name" value="Single_a-helix_sf"/>
</dbReference>
<name>A0AA39M710_9BILA</name>
<comment type="similarity">
    <text evidence="3 8">Belongs to the DAD/OST2 family.</text>
</comment>
<dbReference type="GO" id="GO:0005739">
    <property type="term" value="C:mitochondrion"/>
    <property type="evidence" value="ECO:0007669"/>
    <property type="project" value="GOC"/>
</dbReference>
<protein>
    <recommendedName>
        <fullName evidence="8">Dolichyl-diphosphooligosaccharide--protein glycosyltransferase subunit DAD1</fullName>
        <shortName evidence="8">Oligosaccharyl transferase subunit DAD1</shortName>
    </recommendedName>
</protein>
<dbReference type="InterPro" id="IPR003038">
    <property type="entry name" value="DAD/Ost2"/>
</dbReference>
<evidence type="ECO:0000256" key="5">
    <source>
        <dbReference type="ARBA" id="ARBA00022824"/>
    </source>
</evidence>